<evidence type="ECO:0000256" key="16">
    <source>
        <dbReference type="ARBA" id="ARBA00050315"/>
    </source>
</evidence>
<comment type="catalytic activity">
    <reaction evidence="13">
        <text>a medium-chain 2,3-saturated fatty acyl-CoA + oxidized [electron-transfer flavoprotein] + H(+) = a medium-chain (2E)-enoyl-CoA + reduced [electron-transfer flavoprotein]</text>
        <dbReference type="Rhea" id="RHEA:14477"/>
        <dbReference type="Rhea" id="RHEA-COMP:10685"/>
        <dbReference type="Rhea" id="RHEA-COMP:10686"/>
        <dbReference type="ChEBI" id="CHEBI:15378"/>
        <dbReference type="ChEBI" id="CHEBI:57692"/>
        <dbReference type="ChEBI" id="CHEBI:58307"/>
        <dbReference type="ChEBI" id="CHEBI:83723"/>
        <dbReference type="ChEBI" id="CHEBI:83726"/>
        <dbReference type="EC" id="1.3.8.7"/>
    </reaction>
</comment>
<evidence type="ECO:0000256" key="21">
    <source>
        <dbReference type="ARBA" id="ARBA00052387"/>
    </source>
</evidence>
<dbReference type="SUPFAM" id="SSF56645">
    <property type="entry name" value="Acyl-CoA dehydrogenase NM domain-like"/>
    <property type="match status" value="1"/>
</dbReference>
<feature type="domain" description="Acyl-CoA oxidase/dehydrogenase middle" evidence="30">
    <location>
        <begin position="210"/>
        <end position="319"/>
    </location>
</feature>
<comment type="catalytic activity">
    <reaction evidence="15">
        <text>a long-chain 2,3-saturated fatty acyl-CoA + oxidized [electron-transfer flavoprotein] + H(+) = a long-chain (2E)-enoyl-CoA + reduced [electron-transfer flavoprotein]</text>
        <dbReference type="Rhea" id="RHEA:17721"/>
        <dbReference type="Rhea" id="RHEA-COMP:10685"/>
        <dbReference type="Rhea" id="RHEA-COMP:10686"/>
        <dbReference type="ChEBI" id="CHEBI:15378"/>
        <dbReference type="ChEBI" id="CHEBI:57692"/>
        <dbReference type="ChEBI" id="CHEBI:58307"/>
        <dbReference type="ChEBI" id="CHEBI:83721"/>
        <dbReference type="ChEBI" id="CHEBI:83727"/>
        <dbReference type="EC" id="1.3.8.8"/>
    </reaction>
</comment>
<keyword evidence="12" id="KW-0443">Lipid metabolism</keyword>
<evidence type="ECO:0000256" key="5">
    <source>
        <dbReference type="ARBA" id="ARBA00012033"/>
    </source>
</evidence>
<evidence type="ECO:0000256" key="26">
    <source>
        <dbReference type="ARBA" id="ARBA00077336"/>
    </source>
</evidence>
<dbReference type="Pfam" id="PF02770">
    <property type="entry name" value="Acyl-CoA_dh_M"/>
    <property type="match status" value="1"/>
</dbReference>
<dbReference type="InterPro" id="IPR006091">
    <property type="entry name" value="Acyl-CoA_Oxase/DH_mid-dom"/>
</dbReference>
<proteinExistence type="inferred from homology"/>
<evidence type="ECO:0000256" key="15">
    <source>
        <dbReference type="ARBA" id="ARBA00049247"/>
    </source>
</evidence>
<dbReference type="FunFam" id="2.40.110.20:FF:000001">
    <property type="entry name" value="Acyl-CoA dehydrogenase AidB"/>
    <property type="match status" value="1"/>
</dbReference>
<evidence type="ECO:0000256" key="19">
    <source>
        <dbReference type="ARBA" id="ARBA00050703"/>
    </source>
</evidence>
<dbReference type="STRING" id="228230.RMCC_5212"/>
<comment type="cofactor">
    <cofactor evidence="1 27">
        <name>FAD</name>
        <dbReference type="ChEBI" id="CHEBI:57692"/>
    </cofactor>
</comment>
<comment type="catalytic activity">
    <reaction evidence="18">
        <text>butanoyl-CoA + oxidized [electron-transfer flavoprotein] + H(+) = (2E)-butenoyl-CoA + reduced [electron-transfer flavoprotein]</text>
        <dbReference type="Rhea" id="RHEA:24004"/>
        <dbReference type="Rhea" id="RHEA-COMP:10685"/>
        <dbReference type="Rhea" id="RHEA-COMP:10686"/>
        <dbReference type="ChEBI" id="CHEBI:15378"/>
        <dbReference type="ChEBI" id="CHEBI:57332"/>
        <dbReference type="ChEBI" id="CHEBI:57371"/>
        <dbReference type="ChEBI" id="CHEBI:57692"/>
        <dbReference type="ChEBI" id="CHEBI:58307"/>
    </reaction>
</comment>
<evidence type="ECO:0000313" key="33">
    <source>
        <dbReference type="Proteomes" id="UP000069443"/>
    </source>
</evidence>
<dbReference type="EMBL" id="BCSY01000081">
    <property type="protein sequence ID" value="GAS98247.1"/>
    <property type="molecule type" value="Genomic_DNA"/>
</dbReference>
<evidence type="ECO:0000256" key="12">
    <source>
        <dbReference type="ARBA" id="ARBA00023098"/>
    </source>
</evidence>
<keyword evidence="9 27" id="KW-0274">FAD</keyword>
<keyword evidence="8 27" id="KW-0285">Flavoprotein</keyword>
<dbReference type="Pfam" id="PF00441">
    <property type="entry name" value="Acyl-CoA_dh_1"/>
    <property type="match status" value="1"/>
</dbReference>
<reference evidence="33" key="2">
    <citation type="submission" date="2016-02" db="EMBL/GenBank/DDBJ databases">
        <title>Draft genome sequence of five rapidly growing Mycobacterium species.</title>
        <authorList>
            <person name="Katahira K."/>
            <person name="Gotou Y."/>
            <person name="Iida K."/>
            <person name="Ogura Y."/>
            <person name="Hayashi T."/>
        </authorList>
    </citation>
    <scope>NUCLEOTIDE SEQUENCE [LARGE SCALE GENOMIC DNA]</scope>
    <source>
        <strain evidence="33">JCM15298</strain>
    </source>
</reference>
<evidence type="ECO:0000256" key="27">
    <source>
        <dbReference type="RuleBase" id="RU362125"/>
    </source>
</evidence>
<dbReference type="GO" id="GO:0006631">
    <property type="term" value="P:fatty acid metabolic process"/>
    <property type="evidence" value="ECO:0007669"/>
    <property type="project" value="UniProtKB-KW"/>
</dbReference>
<evidence type="ECO:0000256" key="20">
    <source>
        <dbReference type="ARBA" id="ARBA00050877"/>
    </source>
</evidence>
<evidence type="ECO:0000256" key="11">
    <source>
        <dbReference type="ARBA" id="ARBA00023002"/>
    </source>
</evidence>
<dbReference type="SUPFAM" id="SSF47203">
    <property type="entry name" value="Acyl-CoA dehydrogenase C-terminal domain-like"/>
    <property type="match status" value="1"/>
</dbReference>
<accession>A0A100WH90</accession>
<evidence type="ECO:0000256" key="13">
    <source>
        <dbReference type="ARBA" id="ARBA00047882"/>
    </source>
</evidence>
<evidence type="ECO:0000259" key="31">
    <source>
        <dbReference type="Pfam" id="PF12806"/>
    </source>
</evidence>
<dbReference type="InterPro" id="IPR036250">
    <property type="entry name" value="AcylCo_DH-like_C"/>
</dbReference>
<dbReference type="Gene3D" id="1.20.140.10">
    <property type="entry name" value="Butyryl-CoA Dehydrogenase, subunit A, domain 3"/>
    <property type="match status" value="1"/>
</dbReference>
<dbReference type="FunFam" id="1.20.140.10:FF:000016">
    <property type="entry name" value="Acyl-CoA dehydrogenase FadE5"/>
    <property type="match status" value="1"/>
</dbReference>
<keyword evidence="11 27" id="KW-0560">Oxidoreductase</keyword>
<dbReference type="PANTHER" id="PTHR42803:SF1">
    <property type="entry name" value="BROAD-SPECIFICITY LINEAR ACYL-COA DEHYDROGENASE FADE5"/>
    <property type="match status" value="1"/>
</dbReference>
<dbReference type="EC" id="1.3.8.7" evidence="5"/>
<evidence type="ECO:0000256" key="25">
    <source>
        <dbReference type="ARBA" id="ARBA00077090"/>
    </source>
</evidence>
<evidence type="ECO:0000256" key="28">
    <source>
        <dbReference type="SAM" id="MobiDB-lite"/>
    </source>
</evidence>
<evidence type="ECO:0000313" key="32">
    <source>
        <dbReference type="EMBL" id="GAS98247.1"/>
    </source>
</evidence>
<feature type="domain" description="Acyl-CoA dehydrogenase/oxidase C-terminal" evidence="29">
    <location>
        <begin position="336"/>
        <end position="502"/>
    </location>
</feature>
<dbReference type="InterPro" id="IPR009075">
    <property type="entry name" value="AcylCo_DH/oxidase_C"/>
</dbReference>
<gene>
    <name evidence="32" type="ORF">RMCC_5212</name>
</gene>
<dbReference type="PANTHER" id="PTHR42803">
    <property type="entry name" value="ACYL-COA DEHYDROGENASE"/>
    <property type="match status" value="1"/>
</dbReference>
<dbReference type="GO" id="GO:0004466">
    <property type="term" value="F:long-chain fatty acyl-CoA dehydrogenase activity"/>
    <property type="evidence" value="ECO:0007669"/>
    <property type="project" value="UniProtKB-EC"/>
</dbReference>
<comment type="catalytic activity">
    <reaction evidence="21">
        <text>oxidized [electron-transfer flavoprotein] + hexadecanoyl-CoA + H(+) = (2E)-hexadecenoyl-CoA + reduced [electron-transfer flavoprotein]</text>
        <dbReference type="Rhea" id="RHEA:43448"/>
        <dbReference type="Rhea" id="RHEA-COMP:10685"/>
        <dbReference type="Rhea" id="RHEA-COMP:10686"/>
        <dbReference type="ChEBI" id="CHEBI:15378"/>
        <dbReference type="ChEBI" id="CHEBI:57379"/>
        <dbReference type="ChEBI" id="CHEBI:57692"/>
        <dbReference type="ChEBI" id="CHEBI:58307"/>
        <dbReference type="ChEBI" id="CHEBI:61526"/>
    </reaction>
</comment>
<comment type="catalytic activity">
    <reaction evidence="14">
        <text>hexanoyl-CoA + oxidized [electron-transfer flavoprotein] + H(+) = (2E)-hexenoyl-CoA + reduced [electron-transfer flavoprotein]</text>
        <dbReference type="Rhea" id="RHEA:43464"/>
        <dbReference type="Rhea" id="RHEA-COMP:10685"/>
        <dbReference type="Rhea" id="RHEA-COMP:10686"/>
        <dbReference type="ChEBI" id="CHEBI:15378"/>
        <dbReference type="ChEBI" id="CHEBI:57692"/>
        <dbReference type="ChEBI" id="CHEBI:58307"/>
        <dbReference type="ChEBI" id="CHEBI:62077"/>
        <dbReference type="ChEBI" id="CHEBI:62620"/>
    </reaction>
</comment>
<evidence type="ECO:0000256" key="14">
    <source>
        <dbReference type="ARBA" id="ARBA00048375"/>
    </source>
</evidence>
<evidence type="ECO:0000256" key="6">
    <source>
        <dbReference type="ARBA" id="ARBA00012040"/>
    </source>
</evidence>
<dbReference type="EC" id="1.3.8.1" evidence="7"/>
<dbReference type="EC" id="1.3.8.8" evidence="6"/>
<protein>
    <recommendedName>
        <fullName evidence="23">Broad-specificity linear acyl-CoA dehydrogenase FadE5</fullName>
        <ecNumber evidence="7">1.3.8.1</ecNumber>
        <ecNumber evidence="5">1.3.8.7</ecNumber>
        <ecNumber evidence="6">1.3.8.8</ecNumber>
    </recommendedName>
    <alternativeName>
        <fullName evidence="25">Long-chain-acyl-CoA dehydrogenase</fullName>
    </alternativeName>
    <alternativeName>
        <fullName evidence="26">Medium-chain-acyl-CoA dehydrogenase</fullName>
    </alternativeName>
    <alternativeName>
        <fullName evidence="24">Short-chain-acyl-CoA dehydrogenase</fullName>
    </alternativeName>
</protein>
<comment type="subunit">
    <text evidence="4">Homodimer.</text>
</comment>
<evidence type="ECO:0000256" key="9">
    <source>
        <dbReference type="ARBA" id="ARBA00022827"/>
    </source>
</evidence>
<evidence type="ECO:0000256" key="8">
    <source>
        <dbReference type="ARBA" id="ARBA00022630"/>
    </source>
</evidence>
<evidence type="ECO:0000259" key="30">
    <source>
        <dbReference type="Pfam" id="PF02770"/>
    </source>
</evidence>
<dbReference type="Pfam" id="PF12806">
    <property type="entry name" value="Acyl-CoA_dh_C"/>
    <property type="match status" value="1"/>
</dbReference>
<reference evidence="33" key="1">
    <citation type="journal article" date="2016" name="Genome Announc.">
        <title>Draft Genome Sequences of Five Rapidly Growing Mycobacterium Species, M. thermoresistibile, M. fortuitum subsp. acetamidolyticum, M. canariasense, M. brisbanense, and M. novocastrense.</title>
        <authorList>
            <person name="Katahira K."/>
            <person name="Ogura Y."/>
            <person name="Gotoh Y."/>
            <person name="Hayashi T."/>
        </authorList>
    </citation>
    <scope>NUCLEOTIDE SEQUENCE [LARGE SCALE GENOMIC DNA]</scope>
    <source>
        <strain evidence="33">JCM15298</strain>
    </source>
</reference>
<evidence type="ECO:0000256" key="7">
    <source>
        <dbReference type="ARBA" id="ARBA00012046"/>
    </source>
</evidence>
<comment type="pathway">
    <text evidence="2">Lipid metabolism; fatty acid metabolism.</text>
</comment>
<feature type="domain" description="Acetyl-CoA dehydrogenase-like C-terminal" evidence="31">
    <location>
        <begin position="522"/>
        <end position="652"/>
    </location>
</feature>
<dbReference type="InterPro" id="IPR052166">
    <property type="entry name" value="Diverse_Acyl-CoA_DH"/>
</dbReference>
<keyword evidence="33" id="KW-1185">Reference proteome</keyword>
<evidence type="ECO:0000256" key="23">
    <source>
        <dbReference type="ARBA" id="ARBA00069359"/>
    </source>
</evidence>
<dbReference type="GO" id="GO:0005886">
    <property type="term" value="C:plasma membrane"/>
    <property type="evidence" value="ECO:0007669"/>
    <property type="project" value="TreeGrafter"/>
</dbReference>
<dbReference type="GO" id="GO:0070991">
    <property type="term" value="F:medium-chain fatty acyl-CoA dehydrogenase activity"/>
    <property type="evidence" value="ECO:0007669"/>
    <property type="project" value="UniProtKB-EC"/>
</dbReference>
<dbReference type="AlphaFoldDB" id="A0A100WH90"/>
<evidence type="ECO:0000256" key="18">
    <source>
        <dbReference type="ARBA" id="ARBA00050695"/>
    </source>
</evidence>
<evidence type="ECO:0000256" key="4">
    <source>
        <dbReference type="ARBA" id="ARBA00011738"/>
    </source>
</evidence>
<dbReference type="InterPro" id="IPR025878">
    <property type="entry name" value="Acyl-CoA_dh-like_C_dom"/>
</dbReference>
<dbReference type="Gene3D" id="2.40.110.20">
    <property type="match status" value="1"/>
</dbReference>
<evidence type="ECO:0000256" key="22">
    <source>
        <dbReference type="ARBA" id="ARBA00054301"/>
    </source>
</evidence>
<evidence type="ECO:0000256" key="2">
    <source>
        <dbReference type="ARBA" id="ARBA00004872"/>
    </source>
</evidence>
<organism evidence="32 33">
    <name type="scientific">Mycolicibacterium canariasense</name>
    <name type="common">Mycobacterium canariasense</name>
    <dbReference type="NCBI Taxonomy" id="228230"/>
    <lineage>
        <taxon>Bacteria</taxon>
        <taxon>Bacillati</taxon>
        <taxon>Actinomycetota</taxon>
        <taxon>Actinomycetes</taxon>
        <taxon>Mycobacteriales</taxon>
        <taxon>Mycobacteriaceae</taxon>
        <taxon>Mycolicibacterium</taxon>
    </lineage>
</organism>
<sequence>MATDGPDATGSHDQNHNRNDLESSGSVTVGSATYGCVPSGTRRIVSRVSHYIANVRDVTFNLFELLPIADVLAGGGYGDLDVDTVRAMLDEVARLAEEVIADSFVDGDRNPPVFLPDEHRITVPDPLAKTVQIVKDAQWWRVGLDERAGGTPAPAALVWAIQEMVICANPSAMFFYGLGPAMAHTLAEVGTDEQRHWARTAMDKGWSATMVLTEADAGSDVGAGRTKAIAQDDGTWHIEGVKRFISGGDVGDTAENVFHLVLARPEGAGPGTKGLSLFFVPNYLFDSDSLELGERNGVFVTGVEHKMGIKSSPTCEVSFGVHGTPAVGYLVGDVHNGIAQMFKVIENARMTVGVKAAGTLSTGYLNALAYAKERIQGPDLTQMADKTAPRVAIIEHPDVRRSLMTQKAYAEGLRSLYLYTAAYQDPDVAQLVSGADPVMAHRVEDLLLPIVKGVGSERAYEMLSESLQTLGGSGFLQDYPIEQYVRDARIDALYEGTTAIQSLDFFFRKIIKDQGSALAHVANQISATIDAADVRLAAQIGCLAAALADVQAMAAALTGYLMAAQDKPEQLYKVGLSSVRFLMAVGDLLIGWRLLVSADKALQALDEGSAERDRPFYTGKVAVAKFFAENMLPLLTSVRSVIESVNTDIMKLEPGAF</sequence>
<dbReference type="Proteomes" id="UP000069443">
    <property type="component" value="Unassembled WGS sequence"/>
</dbReference>
<comment type="catalytic activity">
    <reaction evidence="16">
        <text>a short-chain 2,3-saturated fatty acyl-CoA + oxidized [electron-transfer flavoprotein] + H(+) = a short-chain (2E)-enoyl-CoA + reduced [electron-transfer flavoprotein]</text>
        <dbReference type="Rhea" id="RHEA:47196"/>
        <dbReference type="Rhea" id="RHEA-COMP:10685"/>
        <dbReference type="Rhea" id="RHEA-COMP:10686"/>
        <dbReference type="ChEBI" id="CHEBI:15378"/>
        <dbReference type="ChEBI" id="CHEBI:57692"/>
        <dbReference type="ChEBI" id="CHEBI:58307"/>
        <dbReference type="ChEBI" id="CHEBI:87487"/>
        <dbReference type="ChEBI" id="CHEBI:87488"/>
        <dbReference type="EC" id="1.3.8.1"/>
    </reaction>
</comment>
<comment type="catalytic activity">
    <reaction evidence="17">
        <text>dodecanoyl-CoA + oxidized [electron-transfer flavoprotein] + H(+) = (2E)-dodecenoyl-CoA + reduced [electron-transfer flavoprotein]</text>
        <dbReference type="Rhea" id="RHEA:47296"/>
        <dbReference type="Rhea" id="RHEA-COMP:10685"/>
        <dbReference type="Rhea" id="RHEA-COMP:10686"/>
        <dbReference type="ChEBI" id="CHEBI:15378"/>
        <dbReference type="ChEBI" id="CHEBI:57330"/>
        <dbReference type="ChEBI" id="CHEBI:57375"/>
        <dbReference type="ChEBI" id="CHEBI:57692"/>
        <dbReference type="ChEBI" id="CHEBI:58307"/>
    </reaction>
</comment>
<keyword evidence="10" id="KW-0276">Fatty acid metabolism</keyword>
<comment type="function">
    <text evidence="22">Acyl-CoA dehydrogenase that exhibits broad specificity for linear acyl-CoA substrates, with a preference for long-chain substrates.</text>
</comment>
<dbReference type="InterPro" id="IPR009100">
    <property type="entry name" value="AcylCoA_DH/oxidase_NM_dom_sf"/>
</dbReference>
<dbReference type="GO" id="GO:0016937">
    <property type="term" value="F:short-chain fatty acyl-CoA dehydrogenase activity"/>
    <property type="evidence" value="ECO:0007669"/>
    <property type="project" value="UniProtKB-EC"/>
</dbReference>
<comment type="caution">
    <text evidence="32">The sequence shown here is derived from an EMBL/GenBank/DDBJ whole genome shotgun (WGS) entry which is preliminary data.</text>
</comment>
<feature type="region of interest" description="Disordered" evidence="28">
    <location>
        <begin position="1"/>
        <end position="26"/>
    </location>
</feature>
<evidence type="ECO:0000259" key="29">
    <source>
        <dbReference type="Pfam" id="PF00441"/>
    </source>
</evidence>
<evidence type="ECO:0000256" key="10">
    <source>
        <dbReference type="ARBA" id="ARBA00022832"/>
    </source>
</evidence>
<name>A0A100WH90_MYCCR</name>
<comment type="catalytic activity">
    <reaction evidence="19">
        <text>decanoyl-CoA + oxidized [electron-transfer flavoprotein] + H(+) = (2E)-decenoyl-CoA + reduced [electron-transfer flavoprotein]</text>
        <dbReference type="Rhea" id="RHEA:48176"/>
        <dbReference type="Rhea" id="RHEA-COMP:10685"/>
        <dbReference type="Rhea" id="RHEA-COMP:10686"/>
        <dbReference type="ChEBI" id="CHEBI:15378"/>
        <dbReference type="ChEBI" id="CHEBI:57692"/>
        <dbReference type="ChEBI" id="CHEBI:58307"/>
        <dbReference type="ChEBI" id="CHEBI:61406"/>
        <dbReference type="ChEBI" id="CHEBI:61430"/>
    </reaction>
</comment>
<comment type="catalytic activity">
    <reaction evidence="20">
        <text>octadecanoyl-CoA + oxidized [electron-transfer flavoprotein] + H(+) = (2E)-octadecenoyl-CoA + reduced [electron-transfer flavoprotein]</text>
        <dbReference type="Rhea" id="RHEA:47240"/>
        <dbReference type="Rhea" id="RHEA-COMP:10685"/>
        <dbReference type="Rhea" id="RHEA-COMP:10686"/>
        <dbReference type="ChEBI" id="CHEBI:15378"/>
        <dbReference type="ChEBI" id="CHEBI:57394"/>
        <dbReference type="ChEBI" id="CHEBI:57692"/>
        <dbReference type="ChEBI" id="CHEBI:58307"/>
        <dbReference type="ChEBI" id="CHEBI:71412"/>
    </reaction>
</comment>
<evidence type="ECO:0000256" key="1">
    <source>
        <dbReference type="ARBA" id="ARBA00001974"/>
    </source>
</evidence>
<evidence type="ECO:0000256" key="3">
    <source>
        <dbReference type="ARBA" id="ARBA00009347"/>
    </source>
</evidence>
<evidence type="ECO:0000256" key="24">
    <source>
        <dbReference type="ARBA" id="ARBA00075470"/>
    </source>
</evidence>
<evidence type="ECO:0000256" key="17">
    <source>
        <dbReference type="ARBA" id="ARBA00050336"/>
    </source>
</evidence>
<comment type="similarity">
    <text evidence="3 27">Belongs to the acyl-CoA dehydrogenase family.</text>
</comment>